<dbReference type="EC" id="2.7.13.3" evidence="2"/>
<dbReference type="InterPro" id="IPR013655">
    <property type="entry name" value="PAS_fold_3"/>
</dbReference>
<accession>A0A1Y0EDX8</accession>
<evidence type="ECO:0000256" key="6">
    <source>
        <dbReference type="ARBA" id="ARBA00022840"/>
    </source>
</evidence>
<dbReference type="PRINTS" id="PR00344">
    <property type="entry name" value="BCTRLSENSOR"/>
</dbReference>
<dbReference type="SMART" id="SM00387">
    <property type="entry name" value="HATPase_c"/>
    <property type="match status" value="1"/>
</dbReference>
<keyword evidence="4" id="KW-0547">Nucleotide-binding</keyword>
<feature type="domain" description="Histidine kinase" evidence="8">
    <location>
        <begin position="361"/>
        <end position="582"/>
    </location>
</feature>
<keyword evidence="5 10" id="KW-0418">Kinase</keyword>
<dbReference type="SUPFAM" id="SSF55785">
    <property type="entry name" value="PYP-like sensor domain (PAS domain)"/>
    <property type="match status" value="3"/>
</dbReference>
<dbReference type="PANTHER" id="PTHR43065">
    <property type="entry name" value="SENSOR HISTIDINE KINASE"/>
    <property type="match status" value="1"/>
</dbReference>
<feature type="domain" description="PAC" evidence="9">
    <location>
        <begin position="170"/>
        <end position="223"/>
    </location>
</feature>
<dbReference type="EMBL" id="CP021431">
    <property type="protein sequence ID" value="ARU01813.1"/>
    <property type="molecule type" value="Genomic_DNA"/>
</dbReference>
<dbReference type="PROSITE" id="PS50113">
    <property type="entry name" value="PAC"/>
    <property type="match status" value="1"/>
</dbReference>
<dbReference type="InterPro" id="IPR001610">
    <property type="entry name" value="PAC"/>
</dbReference>
<evidence type="ECO:0000256" key="1">
    <source>
        <dbReference type="ARBA" id="ARBA00000085"/>
    </source>
</evidence>
<protein>
    <recommendedName>
        <fullName evidence="2">histidine kinase</fullName>
        <ecNumber evidence="2">2.7.13.3</ecNumber>
    </recommendedName>
</protein>
<dbReference type="PROSITE" id="PS50109">
    <property type="entry name" value="HIS_KIN"/>
    <property type="match status" value="1"/>
</dbReference>
<dbReference type="AlphaFoldDB" id="A0A1Y0EDX8"/>
<dbReference type="SMART" id="SM00086">
    <property type="entry name" value="PAC"/>
    <property type="match status" value="2"/>
</dbReference>
<dbReference type="NCBIfam" id="TIGR00229">
    <property type="entry name" value="sensory_box"/>
    <property type="match status" value="2"/>
</dbReference>
<dbReference type="Gene3D" id="3.30.565.10">
    <property type="entry name" value="Histidine kinase-like ATPase, C-terminal domain"/>
    <property type="match status" value="1"/>
</dbReference>
<evidence type="ECO:0000259" key="8">
    <source>
        <dbReference type="PROSITE" id="PS50109"/>
    </source>
</evidence>
<dbReference type="InterPro" id="IPR036890">
    <property type="entry name" value="HATPase_C_sf"/>
</dbReference>
<dbReference type="Pfam" id="PF13426">
    <property type="entry name" value="PAS_9"/>
    <property type="match status" value="2"/>
</dbReference>
<organism evidence="10 11">
    <name type="scientific">Yoonia vestfoldensis</name>
    <dbReference type="NCBI Taxonomy" id="245188"/>
    <lineage>
        <taxon>Bacteria</taxon>
        <taxon>Pseudomonadati</taxon>
        <taxon>Pseudomonadota</taxon>
        <taxon>Alphaproteobacteria</taxon>
        <taxon>Rhodobacterales</taxon>
        <taxon>Paracoccaceae</taxon>
        <taxon>Yoonia</taxon>
    </lineage>
</organism>
<evidence type="ECO:0000256" key="2">
    <source>
        <dbReference type="ARBA" id="ARBA00012438"/>
    </source>
</evidence>
<dbReference type="Proteomes" id="UP000195273">
    <property type="component" value="Chromosome"/>
</dbReference>
<evidence type="ECO:0000313" key="10">
    <source>
        <dbReference type="EMBL" id="ARU01813.1"/>
    </source>
</evidence>
<dbReference type="InterPro" id="IPR005467">
    <property type="entry name" value="His_kinase_dom"/>
</dbReference>
<keyword evidence="11" id="KW-1185">Reference proteome</keyword>
<reference evidence="10 11" key="1">
    <citation type="submission" date="2017-05" db="EMBL/GenBank/DDBJ databases">
        <title>Genome Sequence of Loktanella vestfoldensis Strain SMR4r Isolated from a Culture of the Diatom Skeletonema marinoi.</title>
        <authorList>
            <person name="Topel M."/>
            <person name="Pinder M.I.M."/>
            <person name="Johansson O.N."/>
            <person name="Kourtchenko O."/>
            <person name="Godhe A."/>
            <person name="Clarke A.K."/>
        </authorList>
    </citation>
    <scope>NUCLEOTIDE SEQUENCE [LARGE SCALE GENOMIC DNA]</scope>
    <source>
        <strain evidence="10 11">SMR4r</strain>
    </source>
</reference>
<dbReference type="Pfam" id="PF08447">
    <property type="entry name" value="PAS_3"/>
    <property type="match status" value="1"/>
</dbReference>
<sequence>MDYARLHGSAKGEVIAGMRFEEILRRDLRNGLIDIPEEQHEQWLRNRLVQRERQVFEEEMRFSDGRWFRVTVRSTVSGSRVHMLVDITDLKTTQVALQEVISGAQAATWTVNLATGESDLNDRWIEMLGLDRQAVISLDCEGWRALVHPEDVDAAEAGFLQCADGTAAAFEVEYRLRHRLGHWIWVLGRGGVSDHHANGRPARISGVLLDISRQKQLEAELAMQSAAITATEEGITITDDAGTILYTNPAHAVMFGHDDPKSLTGQPWHSLYSPQVAAGLAAEAFPALRDQGLWTGQAVALRADGGTFEQELSLTEMLDGKIICINRDVTARNAIVRERLQIRDQIELAQRQEIINLLAAGLTHDLTNLLMIILHFSDPSLEKAGARLPQALKNIHATAGRAVSLLKPIRSLGTGQRETKEADLADLLDEAADILKLGASHTLKITVDLSDEPIIAQVDPLQLMQVLLNLGLNGRDALGDGEQEIALSLSRRDTIPKTADIEVGEIPEGPYALFKISDTGTGITPEVRDRLWEPHFTTKGHMGTGLGLPVIAEIVRETGGAIALETALGDGTTFYVAWPLTYPAVQERKYG</sequence>
<dbReference type="Gene3D" id="3.30.450.20">
    <property type="entry name" value="PAS domain"/>
    <property type="match status" value="2"/>
</dbReference>
<comment type="catalytic activity">
    <reaction evidence="1">
        <text>ATP + protein L-histidine = ADP + protein N-phospho-L-histidine.</text>
        <dbReference type="EC" id="2.7.13.3"/>
    </reaction>
</comment>
<dbReference type="CDD" id="cd00130">
    <property type="entry name" value="PAS"/>
    <property type="match status" value="2"/>
</dbReference>
<dbReference type="PANTHER" id="PTHR43065:SF46">
    <property type="entry name" value="C4-DICARBOXYLATE TRANSPORT SENSOR PROTEIN DCTB"/>
    <property type="match status" value="1"/>
</dbReference>
<keyword evidence="6" id="KW-0067">ATP-binding</keyword>
<dbReference type="GO" id="GO:0004673">
    <property type="term" value="F:protein histidine kinase activity"/>
    <property type="evidence" value="ECO:0007669"/>
    <property type="project" value="UniProtKB-EC"/>
</dbReference>
<evidence type="ECO:0000313" key="11">
    <source>
        <dbReference type="Proteomes" id="UP000195273"/>
    </source>
</evidence>
<dbReference type="InterPro" id="IPR035965">
    <property type="entry name" value="PAS-like_dom_sf"/>
</dbReference>
<dbReference type="Pfam" id="PF02518">
    <property type="entry name" value="HATPase_c"/>
    <property type="match status" value="1"/>
</dbReference>
<dbReference type="InterPro" id="IPR003594">
    <property type="entry name" value="HATPase_dom"/>
</dbReference>
<evidence type="ECO:0000256" key="5">
    <source>
        <dbReference type="ARBA" id="ARBA00022777"/>
    </source>
</evidence>
<dbReference type="SMART" id="SM00091">
    <property type="entry name" value="PAS"/>
    <property type="match status" value="2"/>
</dbReference>
<dbReference type="InterPro" id="IPR004358">
    <property type="entry name" value="Sig_transdc_His_kin-like_C"/>
</dbReference>
<gene>
    <name evidence="10" type="primary">cckA</name>
    <name evidence="10" type="ORF">LOKVESSMR4R_02511</name>
</gene>
<dbReference type="SUPFAM" id="SSF55874">
    <property type="entry name" value="ATPase domain of HSP90 chaperone/DNA topoisomerase II/histidine kinase"/>
    <property type="match status" value="1"/>
</dbReference>
<evidence type="ECO:0000256" key="7">
    <source>
        <dbReference type="ARBA" id="ARBA00023012"/>
    </source>
</evidence>
<dbReference type="InterPro" id="IPR000700">
    <property type="entry name" value="PAS-assoc_C"/>
</dbReference>
<keyword evidence="7" id="KW-0902">Two-component regulatory system</keyword>
<dbReference type="GO" id="GO:0005524">
    <property type="term" value="F:ATP binding"/>
    <property type="evidence" value="ECO:0007669"/>
    <property type="project" value="UniProtKB-KW"/>
</dbReference>
<evidence type="ECO:0000256" key="4">
    <source>
        <dbReference type="ARBA" id="ARBA00022741"/>
    </source>
</evidence>
<dbReference type="KEGG" id="lvs:LOKVESSMR4R_02511"/>
<name>A0A1Y0EDX8_9RHOB</name>
<evidence type="ECO:0000256" key="3">
    <source>
        <dbReference type="ARBA" id="ARBA00022679"/>
    </source>
</evidence>
<evidence type="ECO:0000259" key="9">
    <source>
        <dbReference type="PROSITE" id="PS50113"/>
    </source>
</evidence>
<keyword evidence="3" id="KW-0808">Transferase</keyword>
<dbReference type="InterPro" id="IPR000014">
    <property type="entry name" value="PAS"/>
</dbReference>
<dbReference type="GO" id="GO:0000160">
    <property type="term" value="P:phosphorelay signal transduction system"/>
    <property type="evidence" value="ECO:0007669"/>
    <property type="project" value="UniProtKB-KW"/>
</dbReference>
<proteinExistence type="predicted"/>